<dbReference type="PANTHER" id="PTHR30221:SF1">
    <property type="entry name" value="SMALL-CONDUCTANCE MECHANOSENSITIVE CHANNEL"/>
    <property type="match status" value="1"/>
</dbReference>
<evidence type="ECO:0000256" key="5">
    <source>
        <dbReference type="ARBA" id="ARBA00022989"/>
    </source>
</evidence>
<comment type="subcellular location">
    <subcellularLocation>
        <location evidence="1">Cell membrane</location>
        <topology evidence="1">Multi-pass membrane protein</topology>
    </subcellularLocation>
</comment>
<dbReference type="Pfam" id="PF00924">
    <property type="entry name" value="MS_channel_2nd"/>
    <property type="match status" value="1"/>
</dbReference>
<keyword evidence="3" id="KW-1003">Cell membrane</keyword>
<keyword evidence="11" id="KW-1185">Reference proteome</keyword>
<dbReference type="GO" id="GO:0005886">
    <property type="term" value="C:plasma membrane"/>
    <property type="evidence" value="ECO:0007669"/>
    <property type="project" value="UniProtKB-SubCell"/>
</dbReference>
<dbReference type="SUPFAM" id="SSF82689">
    <property type="entry name" value="Mechanosensitive channel protein MscS (YggB), C-terminal domain"/>
    <property type="match status" value="1"/>
</dbReference>
<dbReference type="PANTHER" id="PTHR30221">
    <property type="entry name" value="SMALL-CONDUCTANCE MECHANOSENSITIVE CHANNEL"/>
    <property type="match status" value="1"/>
</dbReference>
<evidence type="ECO:0000256" key="4">
    <source>
        <dbReference type="ARBA" id="ARBA00022692"/>
    </source>
</evidence>
<dbReference type="Pfam" id="PF21082">
    <property type="entry name" value="MS_channel_3rd"/>
    <property type="match status" value="1"/>
</dbReference>
<dbReference type="RefSeq" id="WP_260643624.1">
    <property type="nucleotide sequence ID" value="NZ_CP104003.1"/>
</dbReference>
<dbReference type="InterPro" id="IPR010920">
    <property type="entry name" value="LSM_dom_sf"/>
</dbReference>
<dbReference type="InterPro" id="IPR045275">
    <property type="entry name" value="MscS_archaea/bacteria_type"/>
</dbReference>
<evidence type="ECO:0000256" key="1">
    <source>
        <dbReference type="ARBA" id="ARBA00004651"/>
    </source>
</evidence>
<dbReference type="Gene3D" id="2.30.30.60">
    <property type="match status" value="1"/>
</dbReference>
<dbReference type="Gene3D" id="3.30.70.100">
    <property type="match status" value="1"/>
</dbReference>
<feature type="domain" description="Mechanosensitive ion channel MscS" evidence="8">
    <location>
        <begin position="116"/>
        <end position="177"/>
    </location>
</feature>
<comment type="similarity">
    <text evidence="2">Belongs to the MscS (TC 1.A.23) family.</text>
</comment>
<feature type="transmembrane region" description="Helical" evidence="7">
    <location>
        <begin position="70"/>
        <end position="94"/>
    </location>
</feature>
<name>A0A9E7R5X9_9EURY</name>
<evidence type="ECO:0000259" key="8">
    <source>
        <dbReference type="Pfam" id="PF00924"/>
    </source>
</evidence>
<dbReference type="InterPro" id="IPR023408">
    <property type="entry name" value="MscS_beta-dom_sf"/>
</dbReference>
<feature type="transmembrane region" description="Helical" evidence="7">
    <location>
        <begin position="100"/>
        <end position="128"/>
    </location>
</feature>
<dbReference type="EMBL" id="CP104003">
    <property type="protein sequence ID" value="UWM56510.1"/>
    <property type="molecule type" value="Genomic_DNA"/>
</dbReference>
<dbReference type="GeneID" id="74942656"/>
<protein>
    <submittedName>
        <fullName evidence="10">Mechanosensitive ion channel family protein</fullName>
    </submittedName>
</protein>
<reference evidence="10" key="1">
    <citation type="submission" date="2022-09" db="EMBL/GenBank/DDBJ databases">
        <title>Diverse halophilic archaea isolated from saline environments.</title>
        <authorList>
            <person name="Cui H.-L."/>
        </authorList>
    </citation>
    <scope>NUCLEOTIDE SEQUENCE</scope>
    <source>
        <strain evidence="10">ZS-35-S2</strain>
    </source>
</reference>
<evidence type="ECO:0000313" key="10">
    <source>
        <dbReference type="EMBL" id="UWM56510.1"/>
    </source>
</evidence>
<dbReference type="KEGG" id="ssai:N0B31_09500"/>
<evidence type="ECO:0000259" key="9">
    <source>
        <dbReference type="Pfam" id="PF21082"/>
    </source>
</evidence>
<accession>A0A9E7R5X9</accession>
<evidence type="ECO:0000256" key="6">
    <source>
        <dbReference type="ARBA" id="ARBA00023136"/>
    </source>
</evidence>
<dbReference type="GO" id="GO:0008381">
    <property type="term" value="F:mechanosensitive monoatomic ion channel activity"/>
    <property type="evidence" value="ECO:0007669"/>
    <property type="project" value="InterPro"/>
</dbReference>
<proteinExistence type="inferred from homology"/>
<dbReference type="InterPro" id="IPR049278">
    <property type="entry name" value="MS_channel_C"/>
</dbReference>
<dbReference type="SUPFAM" id="SSF50182">
    <property type="entry name" value="Sm-like ribonucleoproteins"/>
    <property type="match status" value="1"/>
</dbReference>
<dbReference type="Proteomes" id="UP001057580">
    <property type="component" value="Chromosome"/>
</dbReference>
<dbReference type="AlphaFoldDB" id="A0A9E7R5X9"/>
<dbReference type="InterPro" id="IPR011066">
    <property type="entry name" value="MscS_channel_C_sf"/>
</dbReference>
<feature type="transmembrane region" description="Helical" evidence="7">
    <location>
        <begin position="27"/>
        <end position="50"/>
    </location>
</feature>
<evidence type="ECO:0000313" key="11">
    <source>
        <dbReference type="Proteomes" id="UP001057580"/>
    </source>
</evidence>
<organism evidence="10 11">
    <name type="scientific">Salinirubellus salinus</name>
    <dbReference type="NCBI Taxonomy" id="1364945"/>
    <lineage>
        <taxon>Archaea</taxon>
        <taxon>Methanobacteriati</taxon>
        <taxon>Methanobacteriota</taxon>
        <taxon>Stenosarchaea group</taxon>
        <taxon>Halobacteria</taxon>
        <taxon>Halobacteriales</taxon>
        <taxon>Natronomonadaceae</taxon>
        <taxon>Salinirubellus</taxon>
    </lineage>
</organism>
<keyword evidence="4 7" id="KW-0812">Transmembrane</keyword>
<gene>
    <name evidence="10" type="ORF">N0B31_09500</name>
</gene>
<feature type="domain" description="Mechanosensitive ion channel MscS C-terminal" evidence="9">
    <location>
        <begin position="192"/>
        <end position="271"/>
    </location>
</feature>
<keyword evidence="5 7" id="KW-1133">Transmembrane helix</keyword>
<evidence type="ECO:0000256" key="2">
    <source>
        <dbReference type="ARBA" id="ARBA00008017"/>
    </source>
</evidence>
<keyword evidence="6 7" id="KW-0472">Membrane</keyword>
<evidence type="ECO:0000256" key="7">
    <source>
        <dbReference type="SAM" id="Phobius"/>
    </source>
</evidence>
<evidence type="ECO:0000256" key="3">
    <source>
        <dbReference type="ARBA" id="ARBA00022475"/>
    </source>
</evidence>
<sequence length="297" mass="32145">MPPDAFQVVPPTVEDAVEPYSELVGDVTLFVTVALVVYLLGRLLVVPGAVRVVRMRNRNNPTLVTATETYLSVVIAGIAIFAGLVASGQAAFLVSTDSAILIAALTFAFGVAGQEVFGSLISGIFLVADPDFNVGDWISWPGGEGYVEAVDFRVTRIRTIDNETITVPNTQLTTNALTRPFGRDSYRVTERIFVSYAEDTERALMELRTLAGAHDRVLEEPTPTTRIVDLGENSITLRAEFWVDDPDGGGIVDVRSDFRRRVKRHFDEEGITLAPPSAQSVTGAIEVARTDGTDAGE</sequence>
<dbReference type="InterPro" id="IPR006685">
    <property type="entry name" value="MscS_channel_2nd"/>
</dbReference>